<dbReference type="InterPro" id="IPR050639">
    <property type="entry name" value="SSR_resolvase"/>
</dbReference>
<gene>
    <name evidence="5" type="ORF">JK360_16425</name>
</gene>
<proteinExistence type="predicted"/>
<reference evidence="5 6" key="1">
    <citation type="submission" date="2021-01" db="EMBL/GenBank/DDBJ databases">
        <title>WGS of actinomycetes isolated from Thailand.</title>
        <authorList>
            <person name="Thawai C."/>
        </authorList>
    </citation>
    <scope>NUCLEOTIDE SEQUENCE [LARGE SCALE GENOMIC DNA]</scope>
    <source>
        <strain evidence="5 6">CH9-7</strain>
    </source>
</reference>
<dbReference type="EMBL" id="JAERRI010000008">
    <property type="protein sequence ID" value="MBL1090966.1"/>
    <property type="molecule type" value="Genomic_DNA"/>
</dbReference>
<dbReference type="Gene3D" id="3.90.1750.20">
    <property type="entry name" value="Putative Large Serine Recombinase, Chain B, Domain 2"/>
    <property type="match status" value="1"/>
</dbReference>
<feature type="domain" description="Recombinase zinc beta ribbon" evidence="4">
    <location>
        <begin position="88"/>
        <end position="123"/>
    </location>
</feature>
<organism evidence="5 6">
    <name type="scientific">Streptomyces siderophoricus</name>
    <dbReference type="NCBI Taxonomy" id="2802281"/>
    <lineage>
        <taxon>Bacteria</taxon>
        <taxon>Bacillati</taxon>
        <taxon>Actinomycetota</taxon>
        <taxon>Actinomycetes</taxon>
        <taxon>Kitasatosporales</taxon>
        <taxon>Streptomycetaceae</taxon>
        <taxon>Streptomyces</taxon>
    </lineage>
</organism>
<protein>
    <submittedName>
        <fullName evidence="5">Recombinase family protein</fullName>
    </submittedName>
</protein>
<sequence length="283" mass="32246">MLRNPRYTGHEVWNKRHKDDVLLDIDDVTLGHRTKLTWNAPDEWIWSAQPVHEPLISTETFTRAQATMPTRRSARSERSPRTTNRAYPLRGRLRCGICRRKMQGNYNNGRPYYRCRYPSEYAKSEALHHLLTVYARQNAILPLLDAWIARVFALGHLSRILHAMRDAQRQQSAPAPALEAARRVVADSKQRITPYRAALDAGADPTLVAGWITEAQTEQTAARQQLATASRTKQEILTADQIHHMIKTLGNMTDRLQAAAPENKTPLYADFGLELEYTQISGL</sequence>
<dbReference type="Pfam" id="PF13408">
    <property type="entry name" value="Zn_ribbon_recom"/>
    <property type="match status" value="1"/>
</dbReference>
<evidence type="ECO:0000313" key="6">
    <source>
        <dbReference type="Proteomes" id="UP000629371"/>
    </source>
</evidence>
<keyword evidence="2" id="KW-0233">DNA recombination</keyword>
<evidence type="ECO:0000259" key="3">
    <source>
        <dbReference type="Pfam" id="PF07508"/>
    </source>
</evidence>
<dbReference type="InterPro" id="IPR025827">
    <property type="entry name" value="Zn_ribbon_recom_dom"/>
</dbReference>
<keyword evidence="1" id="KW-0238">DNA-binding</keyword>
<evidence type="ECO:0000256" key="1">
    <source>
        <dbReference type="ARBA" id="ARBA00023125"/>
    </source>
</evidence>
<dbReference type="PANTHER" id="PTHR30461">
    <property type="entry name" value="DNA-INVERTASE FROM LAMBDOID PROPHAGE"/>
    <property type="match status" value="1"/>
</dbReference>
<dbReference type="InterPro" id="IPR038109">
    <property type="entry name" value="DNA_bind_recomb_sf"/>
</dbReference>
<keyword evidence="6" id="KW-1185">Reference proteome</keyword>
<comment type="caution">
    <text evidence="5">The sequence shown here is derived from an EMBL/GenBank/DDBJ whole genome shotgun (WGS) entry which is preliminary data.</text>
</comment>
<feature type="domain" description="Recombinase" evidence="3">
    <location>
        <begin position="1"/>
        <end position="68"/>
    </location>
</feature>
<dbReference type="InterPro" id="IPR011109">
    <property type="entry name" value="DNA_bind_recombinase_dom"/>
</dbReference>
<dbReference type="Proteomes" id="UP000629371">
    <property type="component" value="Unassembled WGS sequence"/>
</dbReference>
<evidence type="ECO:0000256" key="2">
    <source>
        <dbReference type="ARBA" id="ARBA00023172"/>
    </source>
</evidence>
<dbReference type="PANTHER" id="PTHR30461:SF2">
    <property type="entry name" value="SERINE RECOMBINASE PINE-RELATED"/>
    <property type="match status" value="1"/>
</dbReference>
<name>A0ABS1MT62_9ACTN</name>
<accession>A0ABS1MT62</accession>
<evidence type="ECO:0000259" key="4">
    <source>
        <dbReference type="Pfam" id="PF13408"/>
    </source>
</evidence>
<dbReference type="Pfam" id="PF07508">
    <property type="entry name" value="Recombinase"/>
    <property type="match status" value="1"/>
</dbReference>
<evidence type="ECO:0000313" key="5">
    <source>
        <dbReference type="EMBL" id="MBL1090966.1"/>
    </source>
</evidence>